<comment type="caution">
    <text evidence="6">The sequence shown here is derived from an EMBL/GenBank/DDBJ whole genome shotgun (WGS) entry which is preliminary data.</text>
</comment>
<keyword evidence="3" id="KW-0804">Transcription</keyword>
<dbReference type="Gene3D" id="1.10.10.60">
    <property type="entry name" value="Homeodomain-like"/>
    <property type="match status" value="2"/>
</dbReference>
<dbReference type="InterPro" id="IPR018062">
    <property type="entry name" value="HTH_AraC-typ_CS"/>
</dbReference>
<evidence type="ECO:0000313" key="7">
    <source>
        <dbReference type="Proteomes" id="UP001216907"/>
    </source>
</evidence>
<evidence type="ECO:0000256" key="3">
    <source>
        <dbReference type="ARBA" id="ARBA00023163"/>
    </source>
</evidence>
<keyword evidence="2" id="KW-0238">DNA-binding</keyword>
<reference evidence="6 7" key="1">
    <citation type="submission" date="2023-03" db="EMBL/GenBank/DDBJ databases">
        <title>Paludisphaera mucosa sp. nov. a novel planctomycete from northern fen.</title>
        <authorList>
            <person name="Ivanova A."/>
        </authorList>
    </citation>
    <scope>NUCLEOTIDE SEQUENCE [LARGE SCALE GENOMIC DNA]</scope>
    <source>
        <strain evidence="6 7">Pla2</strain>
    </source>
</reference>
<dbReference type="PANTHER" id="PTHR46796:SF6">
    <property type="entry name" value="ARAC SUBFAMILY"/>
    <property type="match status" value="1"/>
</dbReference>
<dbReference type="Pfam" id="PF12833">
    <property type="entry name" value="HTH_18"/>
    <property type="match status" value="1"/>
</dbReference>
<dbReference type="InterPro" id="IPR009057">
    <property type="entry name" value="Homeodomain-like_sf"/>
</dbReference>
<keyword evidence="7" id="KW-1185">Reference proteome</keyword>
<dbReference type="EMBL" id="JARRAG010000002">
    <property type="protein sequence ID" value="MDG3007108.1"/>
    <property type="molecule type" value="Genomic_DNA"/>
</dbReference>
<gene>
    <name evidence="6" type="ORF">PZE19_25365</name>
</gene>
<evidence type="ECO:0000256" key="1">
    <source>
        <dbReference type="ARBA" id="ARBA00023015"/>
    </source>
</evidence>
<feature type="region of interest" description="Disordered" evidence="4">
    <location>
        <begin position="1"/>
        <end position="22"/>
    </location>
</feature>
<dbReference type="PROSITE" id="PS01124">
    <property type="entry name" value="HTH_ARAC_FAMILY_2"/>
    <property type="match status" value="1"/>
</dbReference>
<dbReference type="SUPFAM" id="SSF46689">
    <property type="entry name" value="Homeodomain-like"/>
    <property type="match status" value="2"/>
</dbReference>
<dbReference type="PROSITE" id="PS00041">
    <property type="entry name" value="HTH_ARAC_FAMILY_1"/>
    <property type="match status" value="1"/>
</dbReference>
<accession>A0ABT6FIB2</accession>
<name>A0ABT6FIB2_9BACT</name>
<dbReference type="RefSeq" id="WP_277863397.1">
    <property type="nucleotide sequence ID" value="NZ_JARRAG010000002.1"/>
</dbReference>
<dbReference type="InterPro" id="IPR050204">
    <property type="entry name" value="AraC_XylS_family_regulators"/>
</dbReference>
<keyword evidence="1" id="KW-0805">Transcription regulation</keyword>
<evidence type="ECO:0000256" key="2">
    <source>
        <dbReference type="ARBA" id="ARBA00023125"/>
    </source>
</evidence>
<dbReference type="PANTHER" id="PTHR46796">
    <property type="entry name" value="HTH-TYPE TRANSCRIPTIONAL ACTIVATOR RHAS-RELATED"/>
    <property type="match status" value="1"/>
</dbReference>
<dbReference type="SMART" id="SM00342">
    <property type="entry name" value="HTH_ARAC"/>
    <property type="match status" value="1"/>
</dbReference>
<feature type="domain" description="HTH araC/xylS-type" evidence="5">
    <location>
        <begin position="200"/>
        <end position="298"/>
    </location>
</feature>
<evidence type="ECO:0000256" key="4">
    <source>
        <dbReference type="SAM" id="MobiDB-lite"/>
    </source>
</evidence>
<dbReference type="Proteomes" id="UP001216907">
    <property type="component" value="Unassembled WGS sequence"/>
</dbReference>
<sequence length="324" mass="35181">MSSVAERSGEVRPRPPRWPESMPVVASTEAAIGTIGHAAILEGRLPDLFHVCPTHTAIAFGLKGTSTIERRRGGRLSRFVGGPGGFTIIAAGEDNRFSMDRPLQTLNLIFDAGTLQVLADREWPPCGSTIAIASADHQTTPEIVTLGQQFASLLRSPRNGGRLYAETLWTQIAIQLLWNFSSLPRPQETWVERLPDVRLKRVIDYLDASVAEEISLGDLADLAGLSPNYFLNAFKKATGKTPHRFLTEKRVAKACDLLRNPQTSIVGVALAVGFSSQSHFTTVFGRFMKTTPAAYRAQVLGLGPEPTSMRGLDGESGPAQGFRS</sequence>
<dbReference type="InterPro" id="IPR018060">
    <property type="entry name" value="HTH_AraC"/>
</dbReference>
<evidence type="ECO:0000313" key="6">
    <source>
        <dbReference type="EMBL" id="MDG3007108.1"/>
    </source>
</evidence>
<feature type="region of interest" description="Disordered" evidence="4">
    <location>
        <begin position="305"/>
        <end position="324"/>
    </location>
</feature>
<organism evidence="6 7">
    <name type="scientific">Paludisphaera mucosa</name>
    <dbReference type="NCBI Taxonomy" id="3030827"/>
    <lineage>
        <taxon>Bacteria</taxon>
        <taxon>Pseudomonadati</taxon>
        <taxon>Planctomycetota</taxon>
        <taxon>Planctomycetia</taxon>
        <taxon>Isosphaerales</taxon>
        <taxon>Isosphaeraceae</taxon>
        <taxon>Paludisphaera</taxon>
    </lineage>
</organism>
<evidence type="ECO:0000259" key="5">
    <source>
        <dbReference type="PROSITE" id="PS01124"/>
    </source>
</evidence>
<protein>
    <submittedName>
        <fullName evidence="6">AraC family transcriptional regulator</fullName>
    </submittedName>
</protein>
<proteinExistence type="predicted"/>